<sequence length="70" mass="8181">MPPYARGVTVGKQVSYDQYVIAVALTLARRHRPAWSWRRARRICRCGGELPCRSRHRAPISRRHWPREAG</sequence>
<gene>
    <name evidence="1" type="ORF">CSH63_23790</name>
</gene>
<name>A0A386WS04_9ACTN</name>
<accession>A0A386WS04</accession>
<dbReference type="KEGG" id="mtua:CSH63_23790"/>
<protein>
    <submittedName>
        <fullName evidence="1">Uncharacterized protein</fullName>
    </submittedName>
</protein>
<evidence type="ECO:0000313" key="1">
    <source>
        <dbReference type="EMBL" id="AYF30418.1"/>
    </source>
</evidence>
<proteinExistence type="predicted"/>
<evidence type="ECO:0000313" key="2">
    <source>
        <dbReference type="Proteomes" id="UP000267804"/>
    </source>
</evidence>
<organism evidence="1 2">
    <name type="scientific">Micromonospora tulbaghiae</name>
    <dbReference type="NCBI Taxonomy" id="479978"/>
    <lineage>
        <taxon>Bacteria</taxon>
        <taxon>Bacillati</taxon>
        <taxon>Actinomycetota</taxon>
        <taxon>Actinomycetes</taxon>
        <taxon>Micromonosporales</taxon>
        <taxon>Micromonosporaceae</taxon>
        <taxon>Micromonospora</taxon>
    </lineage>
</organism>
<dbReference type="Proteomes" id="UP000267804">
    <property type="component" value="Chromosome"/>
</dbReference>
<dbReference type="AlphaFoldDB" id="A0A386WS04"/>
<dbReference type="EMBL" id="CP024087">
    <property type="protein sequence ID" value="AYF30418.1"/>
    <property type="molecule type" value="Genomic_DNA"/>
</dbReference>
<reference evidence="1 2" key="1">
    <citation type="submission" date="2017-10" db="EMBL/GenBank/DDBJ databases">
        <title>Integration of genomic and chemical information greatly accelerates assignment of the full stereostructure of myelolactone, a potent inhibitor of myeloma from a marine-derived Micromonospora.</title>
        <authorList>
            <person name="Kim M.C."/>
            <person name="Machado H."/>
            <person name="Jensen P.R."/>
            <person name="Fenical W."/>
        </authorList>
    </citation>
    <scope>NUCLEOTIDE SEQUENCE [LARGE SCALE GENOMIC DNA]</scope>
    <source>
        <strain evidence="1 2">CNY-010</strain>
    </source>
</reference>